<dbReference type="KEGG" id="pfer:IRI77_00225"/>
<dbReference type="Gene3D" id="2.30.110.10">
    <property type="entry name" value="Electron Transport, Fmn-binding Protein, Chain A"/>
    <property type="match status" value="1"/>
</dbReference>
<dbReference type="AlphaFoldDB" id="A0A7S7SNV5"/>
<evidence type="ECO:0000313" key="2">
    <source>
        <dbReference type="EMBL" id="QOY91869.1"/>
    </source>
</evidence>
<evidence type="ECO:0000259" key="1">
    <source>
        <dbReference type="Pfam" id="PF01243"/>
    </source>
</evidence>
<dbReference type="InterPro" id="IPR011576">
    <property type="entry name" value="Pyridox_Oxase_N"/>
</dbReference>
<feature type="domain" description="Pyridoxamine 5'-phosphate oxidase N-terminal" evidence="1">
    <location>
        <begin position="17"/>
        <end position="137"/>
    </location>
</feature>
<protein>
    <submittedName>
        <fullName evidence="2">Pyridoxamine 5'-phosphate oxidase family protein</fullName>
    </submittedName>
</protein>
<evidence type="ECO:0000313" key="3">
    <source>
        <dbReference type="Proteomes" id="UP000593892"/>
    </source>
</evidence>
<reference evidence="2 3" key="1">
    <citation type="submission" date="2020-10" db="EMBL/GenBank/DDBJ databases">
        <title>Complete genome sequence of Paludibaculum fermentans P105T, a facultatively anaerobic acidobacterium capable of dissimilatory Fe(III) reduction.</title>
        <authorList>
            <person name="Dedysh S.N."/>
            <person name="Beletsky A.V."/>
            <person name="Kulichevskaya I.S."/>
            <person name="Mardanov A.V."/>
            <person name="Ravin N.V."/>
        </authorList>
    </citation>
    <scope>NUCLEOTIDE SEQUENCE [LARGE SCALE GENOMIC DNA]</scope>
    <source>
        <strain evidence="2 3">P105</strain>
    </source>
</reference>
<dbReference type="InterPro" id="IPR012349">
    <property type="entry name" value="Split_barrel_FMN-bd"/>
</dbReference>
<dbReference type="EMBL" id="CP063849">
    <property type="protein sequence ID" value="QOY91869.1"/>
    <property type="molecule type" value="Genomic_DNA"/>
</dbReference>
<accession>A0A7S7SNV5</accession>
<name>A0A7S7SNV5_PALFE</name>
<dbReference type="SUPFAM" id="SSF50475">
    <property type="entry name" value="FMN-binding split barrel"/>
    <property type="match status" value="1"/>
</dbReference>
<dbReference type="NCBIfam" id="TIGR04025">
    <property type="entry name" value="PPOX_FMN_DR2398"/>
    <property type="match status" value="1"/>
</dbReference>
<dbReference type="InterPro" id="IPR024029">
    <property type="entry name" value="Pyridox_Oxase_FMN-dep"/>
</dbReference>
<dbReference type="PANTHER" id="PTHR42815:SF2">
    <property type="entry name" value="FAD-BINDING, PUTATIVE (AFU_ORTHOLOGUE AFUA_6G07600)-RELATED"/>
    <property type="match status" value="1"/>
</dbReference>
<dbReference type="PANTHER" id="PTHR42815">
    <property type="entry name" value="FAD-BINDING, PUTATIVE (AFU_ORTHOLOGUE AFUA_6G07600)-RELATED"/>
    <property type="match status" value="1"/>
</dbReference>
<keyword evidence="3" id="KW-1185">Reference proteome</keyword>
<sequence>MFAAPATPSIRKVTAQLTPAYRRMIEASPFFALATSGPRGLDCSPRGDAAGFVRIADESTLLLPERRGNNRIDSLRNLVSDPRAALMFLIPGLSEILRINGHAFLSRNRELCDSFQVNGSAPKIVIVFQIDAVMFQCARAIVRSRLWDQALHRTPGELPTAGSMLADATAGEEGGSAYDAALPERIRTTLY</sequence>
<dbReference type="Proteomes" id="UP000593892">
    <property type="component" value="Chromosome"/>
</dbReference>
<organism evidence="2 3">
    <name type="scientific">Paludibaculum fermentans</name>
    <dbReference type="NCBI Taxonomy" id="1473598"/>
    <lineage>
        <taxon>Bacteria</taxon>
        <taxon>Pseudomonadati</taxon>
        <taxon>Acidobacteriota</taxon>
        <taxon>Terriglobia</taxon>
        <taxon>Bryobacterales</taxon>
        <taxon>Bryobacteraceae</taxon>
        <taxon>Paludibaculum</taxon>
    </lineage>
</organism>
<dbReference type="Pfam" id="PF01243">
    <property type="entry name" value="PNPOx_N"/>
    <property type="match status" value="1"/>
</dbReference>
<proteinExistence type="predicted"/>
<gene>
    <name evidence="2" type="ORF">IRI77_00225</name>
</gene>